<protein>
    <submittedName>
        <fullName evidence="1">Uncharacterized protein</fullName>
    </submittedName>
</protein>
<name>A0ACC2XUN2_9TREE</name>
<proteinExistence type="predicted"/>
<keyword evidence="2" id="KW-1185">Reference proteome</keyword>
<dbReference type="Proteomes" id="UP001234202">
    <property type="component" value="Unassembled WGS sequence"/>
</dbReference>
<dbReference type="EMBL" id="JASBWV010000003">
    <property type="protein sequence ID" value="KAJ9127081.1"/>
    <property type="molecule type" value="Genomic_DNA"/>
</dbReference>
<accession>A0ACC2XUN2</accession>
<sequence length="531" mass="57650">MAGFEHILRQRRDMLNNQRDSGWPHTRPGTNNNLGSLALADDNTHSKRQQGTMLWVKEQQHETDTRLAPINQRNGGNDQMIIPADAAWKSSAFAMEPLNTDNNQISSDAPKMEDILIDFGQVLASAPCDTTNMPLTSHLASRETVYTLEAFDASIGWGVARLQSQRDGVPIGPSLNGNGVSINHATRAPPPINPRSKFPPPVTSSNYLEFSTDSINGRRLPVAVDLKPSRRRTSLAIKAEQRASDLEDLTRRTAQTHISPSSARGIWDSLPIESSNDDKEMPLASIPSDPATIVEETAPITSASNDRKKVTPTISVPSDRKLSASIHAAPPAVTSYQCRRRTQHPLNIAVGGKGGKQRDTNSAKLPGAIANQSGIASSEQMASVSRQFDMDVLSDGWSISPDVGGESGRDQSVKRDKASEQDQLRTENQLPGFFSAQALFDNSQAACDENNFTSPSTTRFATSSAYKVSTEDAAAGGTITNELNQAYSREGQETNHSGEENSRLQSDFLLPEGGIVFAKEIEGNVFRSWSI</sequence>
<gene>
    <name evidence="1" type="ORF">QFC24_001316</name>
</gene>
<reference evidence="1" key="1">
    <citation type="submission" date="2023-04" db="EMBL/GenBank/DDBJ databases">
        <title>Draft Genome sequencing of Naganishia species isolated from polar environments using Oxford Nanopore Technology.</title>
        <authorList>
            <person name="Leo P."/>
            <person name="Venkateswaran K."/>
        </authorList>
    </citation>
    <scope>NUCLEOTIDE SEQUENCE</scope>
    <source>
        <strain evidence="1">DBVPG 5303</strain>
    </source>
</reference>
<comment type="caution">
    <text evidence="1">The sequence shown here is derived from an EMBL/GenBank/DDBJ whole genome shotgun (WGS) entry which is preliminary data.</text>
</comment>
<evidence type="ECO:0000313" key="2">
    <source>
        <dbReference type="Proteomes" id="UP001234202"/>
    </source>
</evidence>
<evidence type="ECO:0000313" key="1">
    <source>
        <dbReference type="EMBL" id="KAJ9127081.1"/>
    </source>
</evidence>
<organism evidence="1 2">
    <name type="scientific">Naganishia onofrii</name>
    <dbReference type="NCBI Taxonomy" id="1851511"/>
    <lineage>
        <taxon>Eukaryota</taxon>
        <taxon>Fungi</taxon>
        <taxon>Dikarya</taxon>
        <taxon>Basidiomycota</taxon>
        <taxon>Agaricomycotina</taxon>
        <taxon>Tremellomycetes</taxon>
        <taxon>Filobasidiales</taxon>
        <taxon>Filobasidiaceae</taxon>
        <taxon>Naganishia</taxon>
    </lineage>
</organism>